<evidence type="ECO:0000313" key="3">
    <source>
        <dbReference type="EMBL" id="PYE84531.1"/>
    </source>
</evidence>
<proteinExistence type="predicted"/>
<keyword evidence="2" id="KW-1133">Transmembrane helix</keyword>
<dbReference type="Proteomes" id="UP000248311">
    <property type="component" value="Unassembled WGS sequence"/>
</dbReference>
<organism evidence="3 4">
    <name type="scientific">Pseudoroseicyclus aestuarii</name>
    <dbReference type="NCBI Taxonomy" id="1795041"/>
    <lineage>
        <taxon>Bacteria</taxon>
        <taxon>Pseudomonadati</taxon>
        <taxon>Pseudomonadota</taxon>
        <taxon>Alphaproteobacteria</taxon>
        <taxon>Rhodobacterales</taxon>
        <taxon>Paracoccaceae</taxon>
        <taxon>Pseudoroseicyclus</taxon>
    </lineage>
</organism>
<evidence type="ECO:0000256" key="2">
    <source>
        <dbReference type="SAM" id="Phobius"/>
    </source>
</evidence>
<protein>
    <submittedName>
        <fullName evidence="3">Uncharacterized protein</fullName>
    </submittedName>
</protein>
<keyword evidence="2" id="KW-0472">Membrane</keyword>
<gene>
    <name evidence="3" type="ORF">DFP88_102331</name>
</gene>
<comment type="caution">
    <text evidence="3">The sequence shown here is derived from an EMBL/GenBank/DDBJ whole genome shotgun (WGS) entry which is preliminary data.</text>
</comment>
<reference evidence="3 4" key="1">
    <citation type="submission" date="2018-06" db="EMBL/GenBank/DDBJ databases">
        <title>Genomic Encyclopedia of Type Strains, Phase III (KMG-III): the genomes of soil and plant-associated and newly described type strains.</title>
        <authorList>
            <person name="Whitman W."/>
        </authorList>
    </citation>
    <scope>NUCLEOTIDE SEQUENCE [LARGE SCALE GENOMIC DNA]</scope>
    <source>
        <strain evidence="3 4">CECT 9025</strain>
    </source>
</reference>
<accession>A0A318SRH3</accession>
<feature type="region of interest" description="Disordered" evidence="1">
    <location>
        <begin position="1"/>
        <end position="91"/>
    </location>
</feature>
<feature type="compositionally biased region" description="Polar residues" evidence="1">
    <location>
        <begin position="1"/>
        <end position="10"/>
    </location>
</feature>
<feature type="transmembrane region" description="Helical" evidence="2">
    <location>
        <begin position="92"/>
        <end position="110"/>
    </location>
</feature>
<feature type="compositionally biased region" description="Basic and acidic residues" evidence="1">
    <location>
        <begin position="11"/>
        <end position="27"/>
    </location>
</feature>
<name>A0A318SRH3_9RHOB</name>
<dbReference type="EMBL" id="QJTE01000002">
    <property type="protein sequence ID" value="PYE84531.1"/>
    <property type="molecule type" value="Genomic_DNA"/>
</dbReference>
<keyword evidence="4" id="KW-1185">Reference proteome</keyword>
<keyword evidence="2" id="KW-0812">Transmembrane</keyword>
<dbReference type="AlphaFoldDB" id="A0A318SRH3"/>
<evidence type="ECO:0000313" key="4">
    <source>
        <dbReference type="Proteomes" id="UP000248311"/>
    </source>
</evidence>
<evidence type="ECO:0000256" key="1">
    <source>
        <dbReference type="SAM" id="MobiDB-lite"/>
    </source>
</evidence>
<feature type="compositionally biased region" description="Basic and acidic residues" evidence="1">
    <location>
        <begin position="47"/>
        <end position="61"/>
    </location>
</feature>
<dbReference type="OrthoDB" id="7306245at2"/>
<sequence length="111" mass="11578">MTDGKSPTSDQLRDQIDHGEGGDKVSAEDPASAPLGTDAEAGGNPPTRDELELARKGEIAGRENGPPPASQNEPQQARAAEHEERTSRGSSALWIGAAVVVVIVLVIWLAT</sequence>
<dbReference type="RefSeq" id="WP_110813616.1">
    <property type="nucleotide sequence ID" value="NZ_QJTE01000002.1"/>
</dbReference>